<dbReference type="PROSITE" id="PS50043">
    <property type="entry name" value="HTH_LUXR_2"/>
    <property type="match status" value="1"/>
</dbReference>
<dbReference type="InterPro" id="IPR039420">
    <property type="entry name" value="WalR-like"/>
</dbReference>
<feature type="modified residue" description="4-aspartylphosphate" evidence="5">
    <location>
        <position position="55"/>
    </location>
</feature>
<evidence type="ECO:0000313" key="9">
    <source>
        <dbReference type="Proteomes" id="UP001564626"/>
    </source>
</evidence>
<gene>
    <name evidence="8" type="ORF">AB8O55_11065</name>
</gene>
<dbReference type="SUPFAM" id="SSF46894">
    <property type="entry name" value="C-terminal effector domain of the bipartite response regulators"/>
    <property type="match status" value="1"/>
</dbReference>
<dbReference type="EMBL" id="JBGEHV010000016">
    <property type="protein sequence ID" value="MEY8039936.1"/>
    <property type="molecule type" value="Genomic_DNA"/>
</dbReference>
<evidence type="ECO:0000256" key="2">
    <source>
        <dbReference type="ARBA" id="ARBA00023015"/>
    </source>
</evidence>
<evidence type="ECO:0000256" key="4">
    <source>
        <dbReference type="ARBA" id="ARBA00023163"/>
    </source>
</evidence>
<evidence type="ECO:0000259" key="6">
    <source>
        <dbReference type="PROSITE" id="PS50043"/>
    </source>
</evidence>
<dbReference type="InterPro" id="IPR016032">
    <property type="entry name" value="Sig_transdc_resp-reg_C-effctor"/>
</dbReference>
<evidence type="ECO:0000256" key="1">
    <source>
        <dbReference type="ARBA" id="ARBA00022553"/>
    </source>
</evidence>
<dbReference type="PANTHER" id="PTHR43214">
    <property type="entry name" value="TWO-COMPONENT RESPONSE REGULATOR"/>
    <property type="match status" value="1"/>
</dbReference>
<protein>
    <submittedName>
        <fullName evidence="8">Response regulator</fullName>
    </submittedName>
</protein>
<keyword evidence="4" id="KW-0804">Transcription</keyword>
<dbReference type="InterPro" id="IPR000792">
    <property type="entry name" value="Tscrpt_reg_LuxR_C"/>
</dbReference>
<evidence type="ECO:0000313" key="8">
    <source>
        <dbReference type="EMBL" id="MEY8039936.1"/>
    </source>
</evidence>
<dbReference type="Pfam" id="PF00196">
    <property type="entry name" value="GerE"/>
    <property type="match status" value="1"/>
</dbReference>
<evidence type="ECO:0000259" key="7">
    <source>
        <dbReference type="PROSITE" id="PS50110"/>
    </source>
</evidence>
<dbReference type="Pfam" id="PF00072">
    <property type="entry name" value="Response_reg"/>
    <property type="match status" value="1"/>
</dbReference>
<dbReference type="InterPro" id="IPR001789">
    <property type="entry name" value="Sig_transdc_resp-reg_receiver"/>
</dbReference>
<keyword evidence="3" id="KW-0238">DNA-binding</keyword>
<feature type="domain" description="Response regulatory" evidence="7">
    <location>
        <begin position="4"/>
        <end position="119"/>
    </location>
</feature>
<sequence>MTIRVVLVDDQELIRVGFRTILDAEPGIEVVGEADDGDTALELLTTLTADVVLVDVRMPRMHGVAATQRIRADDGPRVLILTTFDLDEYAYEALQAGASGFLLKDAPIADLVAAIKHVHHGNAVVAPSTTRRLLKHFTGGRPAGRGPRPAPRALDDLTAREREVLVLLARGLSNAEIAGELVVSEGTIKTHVGRILTKLGLRDRVQAVVLAYETGVISVGEG</sequence>
<accession>A0ABV4CFZ7</accession>
<name>A0ABV4CFZ7_9PSEU</name>
<dbReference type="PROSITE" id="PS50110">
    <property type="entry name" value="RESPONSE_REGULATORY"/>
    <property type="match status" value="1"/>
</dbReference>
<proteinExistence type="predicted"/>
<dbReference type="InterPro" id="IPR011006">
    <property type="entry name" value="CheY-like_superfamily"/>
</dbReference>
<dbReference type="PRINTS" id="PR00038">
    <property type="entry name" value="HTHLUXR"/>
</dbReference>
<dbReference type="InterPro" id="IPR058245">
    <property type="entry name" value="NreC/VraR/RcsB-like_REC"/>
</dbReference>
<reference evidence="8 9" key="1">
    <citation type="submission" date="2024-08" db="EMBL/GenBank/DDBJ databases">
        <title>Genome mining of Saccharopolyspora cebuensis PGLac3 from Nigerian medicinal plant.</title>
        <authorList>
            <person name="Ezeobiora C.E."/>
            <person name="Igbokwe N.H."/>
            <person name="Amin D.H."/>
            <person name="Mendie U.E."/>
        </authorList>
    </citation>
    <scope>NUCLEOTIDE SEQUENCE [LARGE SCALE GENOMIC DNA]</scope>
    <source>
        <strain evidence="8 9">PGLac3</strain>
    </source>
</reference>
<dbReference type="Gene3D" id="3.40.50.2300">
    <property type="match status" value="1"/>
</dbReference>
<keyword evidence="1 5" id="KW-0597">Phosphoprotein</keyword>
<dbReference type="PANTHER" id="PTHR43214:SF24">
    <property type="entry name" value="TRANSCRIPTIONAL REGULATORY PROTEIN NARL-RELATED"/>
    <property type="match status" value="1"/>
</dbReference>
<dbReference type="Proteomes" id="UP001564626">
    <property type="component" value="Unassembled WGS sequence"/>
</dbReference>
<evidence type="ECO:0000256" key="3">
    <source>
        <dbReference type="ARBA" id="ARBA00023125"/>
    </source>
</evidence>
<dbReference type="CDD" id="cd06170">
    <property type="entry name" value="LuxR_C_like"/>
    <property type="match status" value="1"/>
</dbReference>
<keyword evidence="9" id="KW-1185">Reference proteome</keyword>
<dbReference type="SMART" id="SM00448">
    <property type="entry name" value="REC"/>
    <property type="match status" value="1"/>
</dbReference>
<evidence type="ECO:0000256" key="5">
    <source>
        <dbReference type="PROSITE-ProRule" id="PRU00169"/>
    </source>
</evidence>
<organism evidence="8 9">
    <name type="scientific">Saccharopolyspora cebuensis</name>
    <dbReference type="NCBI Taxonomy" id="418759"/>
    <lineage>
        <taxon>Bacteria</taxon>
        <taxon>Bacillati</taxon>
        <taxon>Actinomycetota</taxon>
        <taxon>Actinomycetes</taxon>
        <taxon>Pseudonocardiales</taxon>
        <taxon>Pseudonocardiaceae</taxon>
        <taxon>Saccharopolyspora</taxon>
    </lineage>
</organism>
<keyword evidence="2" id="KW-0805">Transcription regulation</keyword>
<feature type="domain" description="HTH luxR-type" evidence="6">
    <location>
        <begin position="150"/>
        <end position="215"/>
    </location>
</feature>
<comment type="caution">
    <text evidence="8">The sequence shown here is derived from an EMBL/GenBank/DDBJ whole genome shotgun (WGS) entry which is preliminary data.</text>
</comment>
<dbReference type="SUPFAM" id="SSF52172">
    <property type="entry name" value="CheY-like"/>
    <property type="match status" value="1"/>
</dbReference>
<dbReference type="PROSITE" id="PS00622">
    <property type="entry name" value="HTH_LUXR_1"/>
    <property type="match status" value="1"/>
</dbReference>
<dbReference type="CDD" id="cd17535">
    <property type="entry name" value="REC_NarL-like"/>
    <property type="match status" value="1"/>
</dbReference>
<dbReference type="SMART" id="SM00421">
    <property type="entry name" value="HTH_LUXR"/>
    <property type="match status" value="1"/>
</dbReference>
<dbReference type="RefSeq" id="WP_345363092.1">
    <property type="nucleotide sequence ID" value="NZ_BAABII010000009.1"/>
</dbReference>